<gene>
    <name evidence="1" type="ORF">N8E88_10615</name>
</gene>
<dbReference type="EMBL" id="CP104972">
    <property type="protein sequence ID" value="UXN58473.1"/>
    <property type="molecule type" value="Genomic_DNA"/>
</dbReference>
<dbReference type="Proteomes" id="UP001061991">
    <property type="component" value="Plasmid p_unnamed1"/>
</dbReference>
<evidence type="ECO:0000313" key="2">
    <source>
        <dbReference type="Proteomes" id="UP001061991"/>
    </source>
</evidence>
<geneLocation type="plasmid" evidence="1 2">
    <name>p_unnamed1</name>
</geneLocation>
<evidence type="ECO:0000313" key="1">
    <source>
        <dbReference type="EMBL" id="UXN58473.1"/>
    </source>
</evidence>
<reference evidence="1" key="1">
    <citation type="submission" date="2022-09" db="EMBL/GenBank/DDBJ databases">
        <title>Interaction between co-microsymbionts with complementary sets of symbiotic genes in legume-rhizobium systems.</title>
        <authorList>
            <person name="Safronova V."/>
            <person name="Sazanova A."/>
            <person name="Afonin A."/>
            <person name="Chirak E."/>
        </authorList>
    </citation>
    <scope>NUCLEOTIDE SEQUENCE</scope>
    <source>
        <strain evidence="1">A18/3m</strain>
    </source>
</reference>
<sequence length="250" mass="25990">MDINFQGKVVLITGGARGIGRALALRFGALGASVVVNYGHSADVARDTVREIESAGGKAVAIGADVSNVTEIDQLFDKTSALFGKPDIVIVNAGIEVVGKTMIEVEEADFDRVFAINTKGAFFTMRRAAQDVSDNGRIIFIGSSSTLIPTAGYALYSGSKRASAFFVEVLAKELGARGVTVNSILPTVTEGAGLSAGGLRPAVRHFIEQNNPMKRAGTPEDVANTAIYLASNLASFVSGQHLLLSGGGQA</sequence>
<name>A0ACD4CYD1_9HYPH</name>
<protein>
    <submittedName>
        <fullName evidence="1">SDR family oxidoreductase</fullName>
    </submittedName>
</protein>
<organism evidence="1 2">
    <name type="scientific">Phyllobacterium zundukense</name>
    <dbReference type="NCBI Taxonomy" id="1867719"/>
    <lineage>
        <taxon>Bacteria</taxon>
        <taxon>Pseudomonadati</taxon>
        <taxon>Pseudomonadota</taxon>
        <taxon>Alphaproteobacteria</taxon>
        <taxon>Hyphomicrobiales</taxon>
        <taxon>Phyllobacteriaceae</taxon>
        <taxon>Phyllobacterium</taxon>
    </lineage>
</organism>
<accession>A0ACD4CYD1</accession>
<keyword evidence="1" id="KW-0614">Plasmid</keyword>
<keyword evidence="2" id="KW-1185">Reference proteome</keyword>
<proteinExistence type="predicted"/>